<dbReference type="PRINTS" id="PR01415">
    <property type="entry name" value="ANKYRIN"/>
</dbReference>
<proteinExistence type="predicted"/>
<feature type="repeat" description="ANK" evidence="3">
    <location>
        <begin position="410"/>
        <end position="442"/>
    </location>
</feature>
<evidence type="ECO:0000256" key="5">
    <source>
        <dbReference type="SAM" id="SignalP"/>
    </source>
</evidence>
<keyword evidence="7" id="KW-1185">Reference proteome</keyword>
<dbReference type="InterPro" id="IPR002110">
    <property type="entry name" value="Ankyrin_rpt"/>
</dbReference>
<evidence type="ECO:0000313" key="6">
    <source>
        <dbReference type="EMBL" id="CAB9501183.1"/>
    </source>
</evidence>
<dbReference type="InterPro" id="IPR036770">
    <property type="entry name" value="Ankyrin_rpt-contain_sf"/>
</dbReference>
<evidence type="ECO:0000256" key="1">
    <source>
        <dbReference type="ARBA" id="ARBA00022737"/>
    </source>
</evidence>
<dbReference type="Gene3D" id="1.25.40.20">
    <property type="entry name" value="Ankyrin repeat-containing domain"/>
    <property type="match status" value="1"/>
</dbReference>
<dbReference type="PANTHER" id="PTHR24171">
    <property type="entry name" value="ANKYRIN REPEAT DOMAIN-CONTAINING PROTEIN 39-RELATED"/>
    <property type="match status" value="1"/>
</dbReference>
<protein>
    <submittedName>
        <fullName evidence="6">Protein phosphatase 1 regulatory subunit 12A</fullName>
    </submittedName>
</protein>
<feature type="signal peptide" evidence="5">
    <location>
        <begin position="1"/>
        <end position="22"/>
    </location>
</feature>
<name>A0A9N8DDV2_9STRA</name>
<feature type="region of interest" description="Disordered" evidence="4">
    <location>
        <begin position="352"/>
        <end position="378"/>
    </location>
</feature>
<feature type="repeat" description="ANK" evidence="3">
    <location>
        <begin position="376"/>
        <end position="409"/>
    </location>
</feature>
<keyword evidence="2 3" id="KW-0040">ANK repeat</keyword>
<dbReference type="Proteomes" id="UP001153069">
    <property type="component" value="Unassembled WGS sequence"/>
</dbReference>
<gene>
    <name evidence="6" type="ORF">SEMRO_102_G051880.1</name>
</gene>
<evidence type="ECO:0000256" key="4">
    <source>
        <dbReference type="SAM" id="MobiDB-lite"/>
    </source>
</evidence>
<dbReference type="Pfam" id="PF12796">
    <property type="entry name" value="Ank_2"/>
    <property type="match status" value="1"/>
</dbReference>
<reference evidence="6" key="1">
    <citation type="submission" date="2020-06" db="EMBL/GenBank/DDBJ databases">
        <authorList>
            <consortium name="Plant Systems Biology data submission"/>
        </authorList>
    </citation>
    <scope>NUCLEOTIDE SEQUENCE</scope>
    <source>
        <strain evidence="6">D6</strain>
    </source>
</reference>
<feature type="chain" id="PRO_5040457079" evidence="5">
    <location>
        <begin position="23"/>
        <end position="477"/>
    </location>
</feature>
<dbReference type="PROSITE" id="PS50297">
    <property type="entry name" value="ANK_REP_REGION"/>
    <property type="match status" value="1"/>
</dbReference>
<accession>A0A9N8DDV2</accession>
<dbReference type="SMART" id="SM00248">
    <property type="entry name" value="ANK"/>
    <property type="match status" value="2"/>
</dbReference>
<keyword evidence="1" id="KW-0677">Repeat</keyword>
<organism evidence="6 7">
    <name type="scientific">Seminavis robusta</name>
    <dbReference type="NCBI Taxonomy" id="568900"/>
    <lineage>
        <taxon>Eukaryota</taxon>
        <taxon>Sar</taxon>
        <taxon>Stramenopiles</taxon>
        <taxon>Ochrophyta</taxon>
        <taxon>Bacillariophyta</taxon>
        <taxon>Bacillariophyceae</taxon>
        <taxon>Bacillariophycidae</taxon>
        <taxon>Naviculales</taxon>
        <taxon>Naviculaceae</taxon>
        <taxon>Seminavis</taxon>
    </lineage>
</organism>
<evidence type="ECO:0000256" key="3">
    <source>
        <dbReference type="PROSITE-ProRule" id="PRU00023"/>
    </source>
</evidence>
<dbReference type="AlphaFoldDB" id="A0A9N8DDV2"/>
<dbReference type="OrthoDB" id="194358at2759"/>
<keyword evidence="5" id="KW-0732">Signal</keyword>
<sequence>MALLQFPCLVGTALLLLQLASAQDVEYGVDVSFPIHHRKVSDNFAWLPHNQDPAHHKTPKQFEEMVVSPLPGREEMYLDFIKSCEKAFGGRASRCRMTEQDRIDMSLRQPQSMQNYTEVGFKKIKAPEKVFKMVKEFWEANKDKEKKETWGTANTYTNNWVVPTHMVSVEDSGLRGGGFGLKKQIWDAARDTLQEWTGQELTECSLYGIRVYKEGSILSTHVDRLPLVSSAIINVASDLDEPWPLEVYGHDGRATNVTMEPGDMVLYESHSVLHGRPFPLKGRFVANLFIHFEPTGHTLRHEEKVEAEQKARMAKEKKKGSWISQYKLASKMGFGGHENENNGLPPYIIPGTPEEANWRRSHPSGNQRQQQDRFTTGSTPVHFAAQKGDLKSIMTHIDKAKESVHLKDANGWTPLHEAARGGHKEVVKYLVEKGADKNALTGVGESALWWARHEYGDEHPVVEFLEELGALEVGPDL</sequence>
<dbReference type="SUPFAM" id="SSF48403">
    <property type="entry name" value="Ankyrin repeat"/>
    <property type="match status" value="1"/>
</dbReference>
<evidence type="ECO:0000313" key="7">
    <source>
        <dbReference type="Proteomes" id="UP001153069"/>
    </source>
</evidence>
<comment type="caution">
    <text evidence="6">The sequence shown here is derived from an EMBL/GenBank/DDBJ whole genome shotgun (WGS) entry which is preliminary data.</text>
</comment>
<feature type="compositionally biased region" description="Polar residues" evidence="4">
    <location>
        <begin position="363"/>
        <end position="378"/>
    </location>
</feature>
<dbReference type="PROSITE" id="PS50088">
    <property type="entry name" value="ANK_REPEAT"/>
    <property type="match status" value="2"/>
</dbReference>
<dbReference type="EMBL" id="CAICTM010000101">
    <property type="protein sequence ID" value="CAB9501183.1"/>
    <property type="molecule type" value="Genomic_DNA"/>
</dbReference>
<evidence type="ECO:0000256" key="2">
    <source>
        <dbReference type="ARBA" id="ARBA00023043"/>
    </source>
</evidence>